<protein>
    <submittedName>
        <fullName evidence="2">Uncharacterized protein</fullName>
    </submittedName>
</protein>
<proteinExistence type="predicted"/>
<evidence type="ECO:0000313" key="3">
    <source>
        <dbReference type="Proteomes" id="UP000177913"/>
    </source>
</evidence>
<feature type="coiled-coil region" evidence="1">
    <location>
        <begin position="234"/>
        <end position="261"/>
    </location>
</feature>
<organism evidence="2 3">
    <name type="scientific">Candidatus Roizmanbacteria bacterium RIFCSPHIGHO2_02_FULL_38_11</name>
    <dbReference type="NCBI Taxonomy" id="1802039"/>
    <lineage>
        <taxon>Bacteria</taxon>
        <taxon>Candidatus Roizmaniibacteriota</taxon>
    </lineage>
</organism>
<dbReference type="AlphaFoldDB" id="A0A1F7H321"/>
<sequence length="325" mass="37326">MSTKDPSFYIVNLPEEDYIQCVLFALASYYNNIQTTMDFASTGVKRDVGDYVNDITIGKLAEMAVKRFLQGQYGLEADLDFDFYEDASQIDDGDIRWIKTKDGKKIARPHLHPIDIKSTKGTSKWLLIRKEEFDNRCYDMYVSVKISIPESHLVDFLGGEKIDTMVASLKDNSELSKKHMGMLVSALKKKHEALFPIKAEVMGWIGRNELIEKINKQRKMHAQLKILATEYTALKNKKREVKGATEQMKAERRAIQAKQTEFRKKMEVAVRDLMAVEFARGEEVFDPDLPHNGSFSIKANNYGVMIYKMNRDTDFLVKELLKPVS</sequence>
<name>A0A1F7H321_9BACT</name>
<evidence type="ECO:0000313" key="2">
    <source>
        <dbReference type="EMBL" id="OGK25276.1"/>
    </source>
</evidence>
<accession>A0A1F7H321</accession>
<evidence type="ECO:0000256" key="1">
    <source>
        <dbReference type="SAM" id="Coils"/>
    </source>
</evidence>
<keyword evidence="1" id="KW-0175">Coiled coil</keyword>
<gene>
    <name evidence="2" type="ORF">A3C25_00460</name>
</gene>
<dbReference type="EMBL" id="MFZO01000013">
    <property type="protein sequence ID" value="OGK25276.1"/>
    <property type="molecule type" value="Genomic_DNA"/>
</dbReference>
<comment type="caution">
    <text evidence="2">The sequence shown here is derived from an EMBL/GenBank/DDBJ whole genome shotgun (WGS) entry which is preliminary data.</text>
</comment>
<reference evidence="2 3" key="1">
    <citation type="journal article" date="2016" name="Nat. Commun.">
        <title>Thousands of microbial genomes shed light on interconnected biogeochemical processes in an aquifer system.</title>
        <authorList>
            <person name="Anantharaman K."/>
            <person name="Brown C.T."/>
            <person name="Hug L.A."/>
            <person name="Sharon I."/>
            <person name="Castelle C.J."/>
            <person name="Probst A.J."/>
            <person name="Thomas B.C."/>
            <person name="Singh A."/>
            <person name="Wilkins M.J."/>
            <person name="Karaoz U."/>
            <person name="Brodie E.L."/>
            <person name="Williams K.H."/>
            <person name="Hubbard S.S."/>
            <person name="Banfield J.F."/>
        </authorList>
    </citation>
    <scope>NUCLEOTIDE SEQUENCE [LARGE SCALE GENOMIC DNA]</scope>
</reference>
<dbReference type="Proteomes" id="UP000177913">
    <property type="component" value="Unassembled WGS sequence"/>
</dbReference>